<dbReference type="GO" id="GO:0020037">
    <property type="term" value="F:heme binding"/>
    <property type="evidence" value="ECO:0007669"/>
    <property type="project" value="InterPro"/>
</dbReference>
<dbReference type="InterPro" id="IPR002401">
    <property type="entry name" value="Cyt_P450_E_grp-I"/>
</dbReference>
<dbReference type="EMBL" id="JAGTJJ010000053">
    <property type="protein sequence ID" value="MDC3987466.1"/>
    <property type="molecule type" value="Genomic_DNA"/>
</dbReference>
<dbReference type="InterPro" id="IPR050121">
    <property type="entry name" value="Cytochrome_P450_monoxygenase"/>
</dbReference>
<dbReference type="SUPFAM" id="SSF48264">
    <property type="entry name" value="Cytochrome P450"/>
    <property type="match status" value="1"/>
</dbReference>
<dbReference type="GO" id="GO:0016705">
    <property type="term" value="F:oxidoreductase activity, acting on paired donors, with incorporation or reduction of molecular oxygen"/>
    <property type="evidence" value="ECO:0007669"/>
    <property type="project" value="InterPro"/>
</dbReference>
<dbReference type="AlphaFoldDB" id="A0A9X3XGA2"/>
<feature type="binding site" description="axial binding residue" evidence="3">
    <location>
        <position position="414"/>
    </location>
    <ligand>
        <name>heme</name>
        <dbReference type="ChEBI" id="CHEBI:30413"/>
    </ligand>
    <ligandPart>
        <name>Fe</name>
        <dbReference type="ChEBI" id="CHEBI:18248"/>
    </ligandPart>
</feature>
<dbReference type="RefSeq" id="WP_272426894.1">
    <property type="nucleotide sequence ID" value="NZ_JAGTJJ010000053.1"/>
</dbReference>
<dbReference type="GO" id="GO:0004497">
    <property type="term" value="F:monooxygenase activity"/>
    <property type="evidence" value="ECO:0007669"/>
    <property type="project" value="UniProtKB-KW"/>
</dbReference>
<proteinExistence type="inferred from homology"/>
<keyword evidence="3 4" id="KW-0479">Metal-binding</keyword>
<dbReference type="PANTHER" id="PTHR24305:SF166">
    <property type="entry name" value="CYTOCHROME P450 12A4, MITOCHONDRIAL-RELATED"/>
    <property type="match status" value="1"/>
</dbReference>
<comment type="similarity">
    <text evidence="2 4">Belongs to the cytochrome P450 family.</text>
</comment>
<evidence type="ECO:0000256" key="4">
    <source>
        <dbReference type="RuleBase" id="RU000461"/>
    </source>
</evidence>
<dbReference type="Gene3D" id="1.10.630.10">
    <property type="entry name" value="Cytochrome P450"/>
    <property type="match status" value="1"/>
</dbReference>
<accession>A0A9X3XGA2</accession>
<dbReference type="InterPro" id="IPR017972">
    <property type="entry name" value="Cyt_P450_CS"/>
</dbReference>
<evidence type="ECO:0000256" key="1">
    <source>
        <dbReference type="ARBA" id="ARBA00001971"/>
    </source>
</evidence>
<dbReference type="PRINTS" id="PR00385">
    <property type="entry name" value="P450"/>
</dbReference>
<sequence length="473" mass="53289">MQTRSPLPPGPEEPPFLQAMRFGRDPYAYLEDCVRRYGDVFTLRLPGDPPRVVSSDPAIVRQIFALKPDDYAQGKQSFPMNIGENSLLFLDGDRHHRERQLMMPHLHGERLRSYAASMCACTDRVVDRWKPGAELAIHSELQDITLDVILRCVFGAEDDKRAARIRGPLLTWLNGAMTPALFFASALLNANRVRAMLDTVVRRRLAGGPVPRRPLLPWEKWGAAKAEVLEYLREDVERCRKEGTAGRSDVLALLSEARYEDGGLMDMEHVQDELVTLLVGGHETTANSLTWALWHVLSRPEVLAEIRAERKRVFGDNPFDPARAGELVYLDACIKEAMRITPIAPAVGRHLRRPMRIREYEIPSDTIVWACVALAHRRTDTWGDPARFRPERFLEPGAAPTNHFFPFGGGRRTCLGMAFAGVEMRIVLGRILERVELRITPGSNAQAEIRGITITPSKALEISVERRLPSRSS</sequence>
<evidence type="ECO:0000256" key="2">
    <source>
        <dbReference type="ARBA" id="ARBA00010617"/>
    </source>
</evidence>
<comment type="caution">
    <text evidence="5">The sequence shown here is derived from an EMBL/GenBank/DDBJ whole genome shotgun (WGS) entry which is preliminary data.</text>
</comment>
<keyword evidence="4" id="KW-0503">Monooxygenase</keyword>
<dbReference type="InterPro" id="IPR001128">
    <property type="entry name" value="Cyt_P450"/>
</dbReference>
<name>A0A9X3XGA2_9BACT</name>
<dbReference type="PRINTS" id="PR00463">
    <property type="entry name" value="EP450I"/>
</dbReference>
<keyword evidence="4" id="KW-0560">Oxidoreductase</keyword>
<gene>
    <name evidence="5" type="ORF">KEG57_43760</name>
</gene>
<dbReference type="InterPro" id="IPR036396">
    <property type="entry name" value="Cyt_P450_sf"/>
</dbReference>
<organism evidence="5 6">
    <name type="scientific">Polyangium jinanense</name>
    <dbReference type="NCBI Taxonomy" id="2829994"/>
    <lineage>
        <taxon>Bacteria</taxon>
        <taxon>Pseudomonadati</taxon>
        <taxon>Myxococcota</taxon>
        <taxon>Polyangia</taxon>
        <taxon>Polyangiales</taxon>
        <taxon>Polyangiaceae</taxon>
        <taxon>Polyangium</taxon>
    </lineage>
</organism>
<evidence type="ECO:0000313" key="5">
    <source>
        <dbReference type="EMBL" id="MDC3987466.1"/>
    </source>
</evidence>
<keyword evidence="3 4" id="KW-0408">Iron</keyword>
<evidence type="ECO:0000313" key="6">
    <source>
        <dbReference type="Proteomes" id="UP001151081"/>
    </source>
</evidence>
<evidence type="ECO:0000256" key="3">
    <source>
        <dbReference type="PIRSR" id="PIRSR602401-1"/>
    </source>
</evidence>
<keyword evidence="6" id="KW-1185">Reference proteome</keyword>
<dbReference type="PANTHER" id="PTHR24305">
    <property type="entry name" value="CYTOCHROME P450"/>
    <property type="match status" value="1"/>
</dbReference>
<dbReference type="Pfam" id="PF00067">
    <property type="entry name" value="p450"/>
    <property type="match status" value="1"/>
</dbReference>
<dbReference type="GO" id="GO:0005506">
    <property type="term" value="F:iron ion binding"/>
    <property type="evidence" value="ECO:0007669"/>
    <property type="project" value="InterPro"/>
</dbReference>
<dbReference type="CDD" id="cd11053">
    <property type="entry name" value="CYP110-like"/>
    <property type="match status" value="1"/>
</dbReference>
<protein>
    <submittedName>
        <fullName evidence="5">Cytochrome P450</fullName>
    </submittedName>
</protein>
<dbReference type="PROSITE" id="PS00086">
    <property type="entry name" value="CYTOCHROME_P450"/>
    <property type="match status" value="1"/>
</dbReference>
<dbReference type="Proteomes" id="UP001151081">
    <property type="component" value="Unassembled WGS sequence"/>
</dbReference>
<comment type="cofactor">
    <cofactor evidence="1 3">
        <name>heme</name>
        <dbReference type="ChEBI" id="CHEBI:30413"/>
    </cofactor>
</comment>
<keyword evidence="3 4" id="KW-0349">Heme</keyword>
<reference evidence="5 6" key="1">
    <citation type="submission" date="2021-04" db="EMBL/GenBank/DDBJ databases">
        <title>Genome analysis of Polyangium sp.</title>
        <authorList>
            <person name="Li Y."/>
            <person name="Wang J."/>
        </authorList>
    </citation>
    <scope>NUCLEOTIDE SEQUENCE [LARGE SCALE GENOMIC DNA]</scope>
    <source>
        <strain evidence="5 6">SDU14</strain>
    </source>
</reference>